<dbReference type="InterPro" id="IPR029068">
    <property type="entry name" value="Glyas_Bleomycin-R_OHBP_Dase"/>
</dbReference>
<dbReference type="EMBL" id="BMGP01000005">
    <property type="protein sequence ID" value="GGF34616.1"/>
    <property type="molecule type" value="Genomic_DNA"/>
</dbReference>
<dbReference type="PANTHER" id="PTHR33990">
    <property type="entry name" value="PROTEIN YJDN-RELATED"/>
    <property type="match status" value="1"/>
</dbReference>
<sequence length="158" mass="17373">MQAISPFLWFDTQAEEAAEFYVSIFDNSRIQSVSRYPEGSPYPAGTAMVASFVLDGVEFQAINAGPQFTFSEAISFYVHAETQEKIDYLWNSLISGGGAPSQCGWLKDKFGLSWQIVPPVLTEMLTDLDPEKAGRTMQAMMTMSKLDIATLKAAHDGA</sequence>
<dbReference type="InterPro" id="IPR028973">
    <property type="entry name" value="PhnB-like"/>
</dbReference>
<dbReference type="InterPro" id="IPR009725">
    <property type="entry name" value="3_dmu_93_MTrfase"/>
</dbReference>
<reference evidence="2 3" key="1">
    <citation type="journal article" date="2014" name="Int. J. Syst. Evol. Microbiol.">
        <title>Complete genome sequence of Corynebacterium casei LMG S-19264T (=DSM 44701T), isolated from a smear-ripened cheese.</title>
        <authorList>
            <consortium name="US DOE Joint Genome Institute (JGI-PGF)"/>
            <person name="Walter F."/>
            <person name="Albersmeier A."/>
            <person name="Kalinowski J."/>
            <person name="Ruckert C."/>
        </authorList>
    </citation>
    <scope>NUCLEOTIDE SEQUENCE [LARGE SCALE GENOMIC DNA]</scope>
    <source>
        <strain evidence="2 3">CGMCC 1.12976</strain>
    </source>
</reference>
<keyword evidence="3" id="KW-1185">Reference proteome</keyword>
<evidence type="ECO:0000313" key="3">
    <source>
        <dbReference type="Proteomes" id="UP000598775"/>
    </source>
</evidence>
<evidence type="ECO:0000259" key="1">
    <source>
        <dbReference type="Pfam" id="PF06983"/>
    </source>
</evidence>
<organism evidence="2 3">
    <name type="scientific">Subtercola lobariae</name>
    <dbReference type="NCBI Taxonomy" id="1588641"/>
    <lineage>
        <taxon>Bacteria</taxon>
        <taxon>Bacillati</taxon>
        <taxon>Actinomycetota</taxon>
        <taxon>Actinomycetes</taxon>
        <taxon>Micrococcales</taxon>
        <taxon>Microbacteriaceae</taxon>
        <taxon>Subtercola</taxon>
    </lineage>
</organism>
<dbReference type="AlphaFoldDB" id="A0A917BAM8"/>
<dbReference type="CDD" id="cd06588">
    <property type="entry name" value="PhnB_like"/>
    <property type="match status" value="1"/>
</dbReference>
<comment type="caution">
    <text evidence="2">The sequence shown here is derived from an EMBL/GenBank/DDBJ whole genome shotgun (WGS) entry which is preliminary data.</text>
</comment>
<dbReference type="SUPFAM" id="SSF54593">
    <property type="entry name" value="Glyoxalase/Bleomycin resistance protein/Dihydroxybiphenyl dioxygenase"/>
    <property type="match status" value="1"/>
</dbReference>
<dbReference type="Pfam" id="PF06983">
    <property type="entry name" value="3-dmu-9_3-mt"/>
    <property type="match status" value="1"/>
</dbReference>
<dbReference type="PIRSF" id="PIRSF021700">
    <property type="entry name" value="3_dmu_93_MTrfase"/>
    <property type="match status" value="1"/>
</dbReference>
<name>A0A917BAM8_9MICO</name>
<accession>A0A917BAM8</accession>
<dbReference type="RefSeq" id="WP_188679519.1">
    <property type="nucleotide sequence ID" value="NZ_BMGP01000005.1"/>
</dbReference>
<gene>
    <name evidence="2" type="ORF">GCM10011399_29670</name>
</gene>
<dbReference type="PANTHER" id="PTHR33990:SF2">
    <property type="entry name" value="PHNB-LIKE DOMAIN-CONTAINING PROTEIN"/>
    <property type="match status" value="1"/>
</dbReference>
<feature type="domain" description="PhnB-like" evidence="1">
    <location>
        <begin position="3"/>
        <end position="117"/>
    </location>
</feature>
<protein>
    <submittedName>
        <fullName evidence="2">VOC family protein</fullName>
    </submittedName>
</protein>
<dbReference type="Gene3D" id="3.10.180.10">
    <property type="entry name" value="2,3-Dihydroxybiphenyl 1,2-Dioxygenase, domain 1"/>
    <property type="match status" value="1"/>
</dbReference>
<evidence type="ECO:0000313" key="2">
    <source>
        <dbReference type="EMBL" id="GGF34616.1"/>
    </source>
</evidence>
<proteinExistence type="predicted"/>
<dbReference type="Proteomes" id="UP000598775">
    <property type="component" value="Unassembled WGS sequence"/>
</dbReference>